<dbReference type="InterPro" id="IPR036737">
    <property type="entry name" value="OmpA-like_sf"/>
</dbReference>
<dbReference type="Pfam" id="PF00691">
    <property type="entry name" value="OmpA"/>
    <property type="match status" value="1"/>
</dbReference>
<dbReference type="CDD" id="cd07185">
    <property type="entry name" value="OmpA_C-like"/>
    <property type="match status" value="1"/>
</dbReference>
<keyword evidence="4 9" id="KW-0812">Transmembrane</keyword>
<sequence>MAEKKKQVVQDEPPPGVPEWVVTYGDMMSLLLTFFIMLVSLSEMKQDGEMRAMLDALEERFGSSADMVSGVPGKSLQENSFYSTMQSSGRRSEDGLKKRSKDSQGTVGKNETAERVNHGNVVTMGGPALFDPFSATLNESIRENLDILAGVLKTRSNLICVRGHASPEPLPFDSPFADQFALSFARAEAVANYLIEDQKIPQERIIVSAAGDTEPRMLSRDAEQMGSNRRVDVFLIDTYIKR</sequence>
<dbReference type="PANTHER" id="PTHR30329">
    <property type="entry name" value="STATOR ELEMENT OF FLAGELLAR MOTOR COMPLEX"/>
    <property type="match status" value="1"/>
</dbReference>
<reference evidence="12" key="1">
    <citation type="submission" date="2011-02" db="EMBL/GenBank/DDBJ databases">
        <title>The complete genome of Planctomyces brasiliensis DSM 5305.</title>
        <authorList>
            <person name="Lucas S."/>
            <person name="Copeland A."/>
            <person name="Lapidus A."/>
            <person name="Bruce D."/>
            <person name="Goodwin L."/>
            <person name="Pitluck S."/>
            <person name="Kyrpides N."/>
            <person name="Mavromatis K."/>
            <person name="Pagani I."/>
            <person name="Ivanova N."/>
            <person name="Ovchinnikova G."/>
            <person name="Lu M."/>
            <person name="Detter J.C."/>
            <person name="Han C."/>
            <person name="Land M."/>
            <person name="Hauser L."/>
            <person name="Markowitz V."/>
            <person name="Cheng J.-F."/>
            <person name="Hugenholtz P."/>
            <person name="Woyke T."/>
            <person name="Wu D."/>
            <person name="Tindall B."/>
            <person name="Pomrenke H.G."/>
            <person name="Brambilla E."/>
            <person name="Klenk H.-P."/>
            <person name="Eisen J.A."/>
        </authorList>
    </citation>
    <scope>NUCLEOTIDE SEQUENCE [LARGE SCALE GENOMIC DNA]</scope>
    <source>
        <strain evidence="12">ATCC 49424 / DSM 5305 / JCM 21570 / NBRC 103401 / IFAM 1448</strain>
    </source>
</reference>
<dbReference type="InterPro" id="IPR006665">
    <property type="entry name" value="OmpA-like"/>
</dbReference>
<dbReference type="Gene3D" id="3.30.1330.60">
    <property type="entry name" value="OmpA-like domain"/>
    <property type="match status" value="1"/>
</dbReference>
<dbReference type="AlphaFoldDB" id="F0SNZ3"/>
<evidence type="ECO:0000256" key="7">
    <source>
        <dbReference type="PROSITE-ProRule" id="PRU00473"/>
    </source>
</evidence>
<gene>
    <name evidence="11" type="ordered locus">Plabr_2468</name>
</gene>
<dbReference type="PANTHER" id="PTHR30329:SF21">
    <property type="entry name" value="LIPOPROTEIN YIAD-RELATED"/>
    <property type="match status" value="1"/>
</dbReference>
<proteinExistence type="inferred from homology"/>
<dbReference type="SUPFAM" id="SSF103088">
    <property type="entry name" value="OmpA-like"/>
    <property type="match status" value="1"/>
</dbReference>
<feature type="region of interest" description="Disordered" evidence="8">
    <location>
        <begin position="67"/>
        <end position="118"/>
    </location>
</feature>
<dbReference type="RefSeq" id="WP_013628793.1">
    <property type="nucleotide sequence ID" value="NC_015174.1"/>
</dbReference>
<dbReference type="GO" id="GO:0005886">
    <property type="term" value="C:plasma membrane"/>
    <property type="evidence" value="ECO:0007669"/>
    <property type="project" value="UniProtKB-SubCell"/>
</dbReference>
<dbReference type="HOGENOM" id="CLU_016890_0_1_0"/>
<evidence type="ECO:0000256" key="8">
    <source>
        <dbReference type="SAM" id="MobiDB-lite"/>
    </source>
</evidence>
<evidence type="ECO:0000259" key="10">
    <source>
        <dbReference type="PROSITE" id="PS51123"/>
    </source>
</evidence>
<dbReference type="InterPro" id="IPR025713">
    <property type="entry name" value="MotB-like_N_dom"/>
</dbReference>
<comment type="subcellular location">
    <subcellularLocation>
        <location evidence="1">Cell membrane</location>
        <topology evidence="1">Single-pass membrane protein</topology>
    </subcellularLocation>
</comment>
<accession>F0SNZ3</accession>
<feature type="compositionally biased region" description="Polar residues" evidence="8">
    <location>
        <begin position="76"/>
        <end position="89"/>
    </location>
</feature>
<dbReference type="STRING" id="756272.Plabr_2468"/>
<keyword evidence="12" id="KW-1185">Reference proteome</keyword>
<dbReference type="eggNOG" id="COG1360">
    <property type="taxonomic scope" value="Bacteria"/>
</dbReference>
<evidence type="ECO:0000256" key="5">
    <source>
        <dbReference type="ARBA" id="ARBA00022989"/>
    </source>
</evidence>
<evidence type="ECO:0000256" key="4">
    <source>
        <dbReference type="ARBA" id="ARBA00022692"/>
    </source>
</evidence>
<keyword evidence="3" id="KW-1003">Cell membrane</keyword>
<keyword evidence="6 7" id="KW-0472">Membrane</keyword>
<evidence type="ECO:0000313" key="12">
    <source>
        <dbReference type="Proteomes" id="UP000006860"/>
    </source>
</evidence>
<evidence type="ECO:0000256" key="1">
    <source>
        <dbReference type="ARBA" id="ARBA00004162"/>
    </source>
</evidence>
<dbReference type="KEGG" id="pbs:Plabr_2468"/>
<dbReference type="EMBL" id="CP002546">
    <property type="protein sequence ID" value="ADY60069.1"/>
    <property type="molecule type" value="Genomic_DNA"/>
</dbReference>
<evidence type="ECO:0000256" key="2">
    <source>
        <dbReference type="ARBA" id="ARBA00008914"/>
    </source>
</evidence>
<comment type="similarity">
    <text evidence="2">Belongs to the MotB family.</text>
</comment>
<dbReference type="InterPro" id="IPR050330">
    <property type="entry name" value="Bact_OuterMem_StrucFunc"/>
</dbReference>
<dbReference type="PROSITE" id="PS51123">
    <property type="entry name" value="OMPA_2"/>
    <property type="match status" value="1"/>
</dbReference>
<dbReference type="OrthoDB" id="9815217at2"/>
<feature type="domain" description="OmpA-like" evidence="10">
    <location>
        <begin position="117"/>
        <end position="239"/>
    </location>
</feature>
<organism evidence="11 12">
    <name type="scientific">Rubinisphaera brasiliensis (strain ATCC 49424 / DSM 5305 / JCM 21570 / IAM 15109 / NBRC 103401 / IFAM 1448)</name>
    <name type="common">Planctomyces brasiliensis</name>
    <dbReference type="NCBI Taxonomy" id="756272"/>
    <lineage>
        <taxon>Bacteria</taxon>
        <taxon>Pseudomonadati</taxon>
        <taxon>Planctomycetota</taxon>
        <taxon>Planctomycetia</taxon>
        <taxon>Planctomycetales</taxon>
        <taxon>Planctomycetaceae</taxon>
        <taxon>Rubinisphaera</taxon>
    </lineage>
</organism>
<evidence type="ECO:0000256" key="9">
    <source>
        <dbReference type="SAM" id="Phobius"/>
    </source>
</evidence>
<evidence type="ECO:0000256" key="3">
    <source>
        <dbReference type="ARBA" id="ARBA00022475"/>
    </source>
</evidence>
<keyword evidence="5 9" id="KW-1133">Transmembrane helix</keyword>
<evidence type="ECO:0000313" key="11">
    <source>
        <dbReference type="EMBL" id="ADY60069.1"/>
    </source>
</evidence>
<protein>
    <submittedName>
        <fullName evidence="11">OmpA/MotB domain protein</fullName>
    </submittedName>
</protein>
<dbReference type="Proteomes" id="UP000006860">
    <property type="component" value="Chromosome"/>
</dbReference>
<evidence type="ECO:0000256" key="6">
    <source>
        <dbReference type="ARBA" id="ARBA00023136"/>
    </source>
</evidence>
<dbReference type="Pfam" id="PF13677">
    <property type="entry name" value="MotB_plug"/>
    <property type="match status" value="1"/>
</dbReference>
<name>F0SNZ3_RUBBR</name>
<feature type="transmembrane region" description="Helical" evidence="9">
    <location>
        <begin position="20"/>
        <end position="41"/>
    </location>
</feature>